<dbReference type="PANTHER" id="PTHR45588:SF1">
    <property type="entry name" value="WW DOMAIN-CONTAINING PROTEIN"/>
    <property type="match status" value="1"/>
</dbReference>
<dbReference type="EMBL" id="WWCR01000004">
    <property type="protein sequence ID" value="MYM71876.1"/>
    <property type="molecule type" value="Genomic_DNA"/>
</dbReference>
<dbReference type="InterPro" id="IPR011990">
    <property type="entry name" value="TPR-like_helical_dom_sf"/>
</dbReference>
<evidence type="ECO:0000256" key="1">
    <source>
        <dbReference type="SAM" id="SignalP"/>
    </source>
</evidence>
<accession>A0A7X4GYA4</accession>
<evidence type="ECO:0000313" key="3">
    <source>
        <dbReference type="Proteomes" id="UP000469734"/>
    </source>
</evidence>
<organism evidence="2 3">
    <name type="scientific">Duganella margarita</name>
    <dbReference type="NCBI Taxonomy" id="2692170"/>
    <lineage>
        <taxon>Bacteria</taxon>
        <taxon>Pseudomonadati</taxon>
        <taxon>Pseudomonadota</taxon>
        <taxon>Betaproteobacteria</taxon>
        <taxon>Burkholderiales</taxon>
        <taxon>Oxalobacteraceae</taxon>
        <taxon>Telluria group</taxon>
        <taxon>Duganella</taxon>
    </lineage>
</organism>
<evidence type="ECO:0000313" key="2">
    <source>
        <dbReference type="EMBL" id="MYM71876.1"/>
    </source>
</evidence>
<dbReference type="PANTHER" id="PTHR45588">
    <property type="entry name" value="TPR DOMAIN-CONTAINING PROTEIN"/>
    <property type="match status" value="1"/>
</dbReference>
<sequence>MRRFAATAGLLVTLTAPYAMAQHGHHGATAALGTVSFKTSCTPSVQPEFNRAVALMHSFQFGLAIDAFRAILAKEPDCTIAYWGIALSSWSNPFANFKSPAQLAQGLQAIEAGRARAPATARERAYLEAVAHLYVDSGRSGQAARWNAYERAMDKLSAAFPDDAEARIFHALALAAAADPADKRYEKQLKAGAMLEALFVQYPDHPGLAHYIIHAYDEPELAARAAEAARRYGEIAPATPHALHMPSHTFTRMGDWKASIATNQGSATAARKAGQPADELHASDYMVYAYLQTAQDEAAKKLVQTSADIFKRFDPANANGAAPASAAFFANAAIPARYCLERRDWAAALALTPRATPFPYADAITIFTRGLGAAHLGNTAVAEASIASLADIRERLRGAKDGYWSDQTEIQRLEIAAQLARTNGDNATALSALTRAAEMEDVTELASITPGPFVPAREMLGELLLDLSRAEQALAQFKATLVKQPNRYWSVYGAAQAASRAGDLPTARTYFQQLLTIADSADQPRRASLLAADATLQTLR</sequence>
<name>A0A7X4GYA4_9BURK</name>
<feature type="signal peptide" evidence="1">
    <location>
        <begin position="1"/>
        <end position="21"/>
    </location>
</feature>
<dbReference type="Gene3D" id="1.25.40.10">
    <property type="entry name" value="Tetratricopeptide repeat domain"/>
    <property type="match status" value="2"/>
</dbReference>
<protein>
    <recommendedName>
        <fullName evidence="4">Tetratricopeptide repeat protein</fullName>
    </recommendedName>
</protein>
<dbReference type="AlphaFoldDB" id="A0A7X4GYA4"/>
<gene>
    <name evidence="2" type="ORF">GTP56_06640</name>
</gene>
<dbReference type="RefSeq" id="WP_161049490.1">
    <property type="nucleotide sequence ID" value="NZ_WWCR01000004.1"/>
</dbReference>
<dbReference type="SUPFAM" id="SSF48452">
    <property type="entry name" value="TPR-like"/>
    <property type="match status" value="1"/>
</dbReference>
<reference evidence="2 3" key="1">
    <citation type="submission" date="2019-12" db="EMBL/GenBank/DDBJ databases">
        <title>Novel species isolated from a subtropical stream in China.</title>
        <authorList>
            <person name="Lu H."/>
        </authorList>
    </citation>
    <scope>NUCLEOTIDE SEQUENCE [LARGE SCALE GENOMIC DNA]</scope>
    <source>
        <strain evidence="2 3">FT134W</strain>
    </source>
</reference>
<proteinExistence type="predicted"/>
<comment type="caution">
    <text evidence="2">The sequence shown here is derived from an EMBL/GenBank/DDBJ whole genome shotgun (WGS) entry which is preliminary data.</text>
</comment>
<evidence type="ECO:0008006" key="4">
    <source>
        <dbReference type="Google" id="ProtNLM"/>
    </source>
</evidence>
<feature type="chain" id="PRO_5030861474" description="Tetratricopeptide repeat protein" evidence="1">
    <location>
        <begin position="22"/>
        <end position="540"/>
    </location>
</feature>
<dbReference type="Proteomes" id="UP000469734">
    <property type="component" value="Unassembled WGS sequence"/>
</dbReference>
<keyword evidence="1" id="KW-0732">Signal</keyword>